<keyword evidence="1 12" id="KW-0167">Capsid protein</keyword>
<dbReference type="Gene3D" id="2.60.120.800">
    <property type="entry name" value="Rotavirus outer-layer protein VP7, domain 2"/>
    <property type="match status" value="1"/>
</dbReference>
<sequence>MVCTTLYTVCVILCILFIYILLFRKMFHLIADTLVITVVISNCIGWSQGQMFVDDMYYNGNVETIVNATDPFDVRSLCIYFPNAVVGSQGPGKADGYLNDGNYAQTIATLFETKGFPRGSIILKTYTKVSDFVDSVEMTCSYNIVIIPDSSTKSEDIERIAEWILNVWKCDDMNLDIYTYEQTGIDNLWAAFGNDCDISVCPLDTTMNGIGCSPASTETYEVLSNDTQLALLNVVDNIKHRIQMNTASCKLKNCVKGEPRLNTALIRISTSSSFDNSLSPLNDGQTTRTFKINAKKWWTIFYTIVDYINTIIQTMTPRHRAIYPEGWMLRYA</sequence>
<gene>
    <name evidence="15" type="primary">VP7</name>
</gene>
<evidence type="ECO:0000313" key="15">
    <source>
        <dbReference type="EMBL" id="BAQ15431.1"/>
    </source>
</evidence>
<dbReference type="GO" id="GO:0039621">
    <property type="term" value="C:T=13 icosahedral viral capsid"/>
    <property type="evidence" value="ECO:0007669"/>
    <property type="project" value="UniProtKB-UniRule"/>
</dbReference>
<dbReference type="EMBL" id="AB905211">
    <property type="protein sequence ID" value="BAQ15431.1"/>
    <property type="molecule type" value="Genomic_RNA"/>
</dbReference>
<comment type="subunit">
    <text evidence="13">Homotrimer. 2 Ca(2+) ions bound at each subunit interface in the trimer hold the trimer together.</text>
</comment>
<keyword evidence="14" id="KW-1133">Transmembrane helix</keyword>
<keyword evidence="11 12" id="KW-1038">Host endoplasmic reticulum</keyword>
<evidence type="ECO:0000256" key="12">
    <source>
        <dbReference type="HAMAP-Rule" id="MF_04130"/>
    </source>
</evidence>
<evidence type="ECO:0000256" key="8">
    <source>
        <dbReference type="ARBA" id="ARBA00022844"/>
    </source>
</evidence>
<keyword evidence="5" id="KW-0732">Signal</keyword>
<evidence type="ECO:0000256" key="11">
    <source>
        <dbReference type="ARBA" id="ARBA00023184"/>
    </source>
</evidence>
<evidence type="ECO:0000256" key="3">
    <source>
        <dbReference type="ARBA" id="ARBA00022708"/>
    </source>
</evidence>
<comment type="function">
    <text evidence="13">Rotavirus attachment and entry into the host cell probably involves multiple sequential contacts between the outer capsid proteins VP4 and VP7, and the cell receptors.</text>
</comment>
<dbReference type="Pfam" id="PF00434">
    <property type="entry name" value="VP7"/>
    <property type="match status" value="1"/>
</dbReference>
<comment type="subcellular location">
    <subcellularLocation>
        <location evidence="12 13">Host endoplasmic reticulum lumen</location>
    </subcellularLocation>
    <subcellularLocation>
        <location evidence="12">Virion</location>
    </subcellularLocation>
    <text evidence="12">The outer layer contains 780 copies of VP7, grouped as 260 trimers. Immature double-layered particles assembled in the cytoplasm bud across the membrane of the endoplasmic reticulum, acquiring during this process a transient lipid membrane that is modified with the ER resident viral glycoproteins NSP4 and VP7; these enveloped particles also contain VP4. As the particles move towards the interior of the ER cisternae, the transient lipid membrane and the non-structural protein NSP4 are lost, while the virus surface proteins VP4 and VP7 rearrange to form the outermost virus protein layer, yielding mature infectious triple-layered particles.</text>
</comment>
<keyword evidence="7 12" id="KW-0106">Calcium</keyword>
<keyword evidence="10 12" id="KW-0325">Glycoprotein</keyword>
<dbReference type="GO" id="GO:0039624">
    <property type="term" value="C:viral outer capsid"/>
    <property type="evidence" value="ECO:0007669"/>
    <property type="project" value="UniProtKB-UniRule"/>
</dbReference>
<evidence type="ECO:0000256" key="7">
    <source>
        <dbReference type="ARBA" id="ARBA00022837"/>
    </source>
</evidence>
<dbReference type="InterPro" id="IPR042210">
    <property type="entry name" value="VP7_2"/>
</dbReference>
<keyword evidence="14" id="KW-0472">Membrane</keyword>
<evidence type="ECO:0000256" key="5">
    <source>
        <dbReference type="ARBA" id="ARBA00022729"/>
    </source>
</evidence>
<evidence type="ECO:0000256" key="10">
    <source>
        <dbReference type="ARBA" id="ARBA00023180"/>
    </source>
</evidence>
<keyword evidence="9 12" id="KW-1015">Disulfide bond</keyword>
<protein>
    <recommendedName>
        <fullName evidence="12 13">Outer capsid glycoprotein VP7</fullName>
    </recommendedName>
</protein>
<organism evidence="15">
    <name type="scientific">Porcine rotavirus C</name>
    <dbReference type="NCBI Taxonomy" id="10968"/>
    <lineage>
        <taxon>Viruses</taxon>
        <taxon>Riboviria</taxon>
        <taxon>Orthornavirae</taxon>
        <taxon>Duplornaviricota</taxon>
        <taxon>Resentoviricetes</taxon>
        <taxon>Reovirales</taxon>
        <taxon>Sedoreoviridae</taxon>
        <taxon>Rotavirus</taxon>
        <taxon>Rotavirus tritogastroenteritidis</taxon>
        <taxon>Rotavirus C</taxon>
    </lineage>
</organism>
<dbReference type="InterPro" id="IPR001963">
    <property type="entry name" value="VP7"/>
</dbReference>
<feature type="transmembrane region" description="Helical" evidence="14">
    <location>
        <begin position="29"/>
        <end position="47"/>
    </location>
</feature>
<reference evidence="15" key="1">
    <citation type="journal article" date="2015" name="Virus Res.">
        <title>Analysis of genetic divergence among strains of porcine rotavirus C, with focus on VP4 and VP7 genotypes in Japan.</title>
        <authorList>
            <person name="Suzuki T."/>
            <person name="Hasebe A."/>
            <person name="Miyazaki A."/>
            <person name="Tsunemitsu H."/>
        </authorList>
    </citation>
    <scope>NUCLEOTIDE SEQUENCE</scope>
    <source>
        <strain evidence="15">CJ13-6</strain>
    </source>
</reference>
<evidence type="ECO:0000256" key="14">
    <source>
        <dbReference type="SAM" id="Phobius"/>
    </source>
</evidence>
<comment type="subunit">
    <text evidence="12">Homotrimer; disulfide-linked. 2 Ca(2+) ions bound at each subunit interface in the trimer hold the trimer together. Interacts with the intermediate capsid protein VP6. Interacts with the outer capsid protein VP5*.</text>
</comment>
<keyword evidence="4 12" id="KW-0479">Metal-binding</keyword>
<comment type="similarity">
    <text evidence="12 13">Belongs to the rotavirus VP7 family.</text>
</comment>
<proteinExistence type="inferred from homology"/>
<name>A0A0A8JYF0_9REOV</name>
<evidence type="ECO:0000256" key="6">
    <source>
        <dbReference type="ARBA" id="ARBA00022770"/>
    </source>
</evidence>
<dbReference type="InterPro" id="IPR042207">
    <property type="entry name" value="VP7_1"/>
</dbReference>
<accession>A0A0A8JYF0</accession>
<dbReference type="Gene3D" id="3.40.50.11130">
    <property type="entry name" value="Glycoprotein VP7, domain 1"/>
    <property type="match status" value="1"/>
</dbReference>
<evidence type="ECO:0000256" key="4">
    <source>
        <dbReference type="ARBA" id="ARBA00022723"/>
    </source>
</evidence>
<evidence type="ECO:0000256" key="1">
    <source>
        <dbReference type="ARBA" id="ARBA00022561"/>
    </source>
</evidence>
<feature type="transmembrane region" description="Helical" evidence="14">
    <location>
        <begin position="6"/>
        <end position="22"/>
    </location>
</feature>
<dbReference type="GO" id="GO:0044166">
    <property type="term" value="C:host cell endoplasmic reticulum lumen"/>
    <property type="evidence" value="ECO:0007669"/>
    <property type="project" value="UniProtKB-SubCell"/>
</dbReference>
<keyword evidence="2 12" id="KW-0945">Host-virus interaction</keyword>
<keyword evidence="6 12" id="KW-1152">Outer capsid protein</keyword>
<evidence type="ECO:0000256" key="9">
    <source>
        <dbReference type="ARBA" id="ARBA00023157"/>
    </source>
</evidence>
<evidence type="ECO:0000256" key="2">
    <source>
        <dbReference type="ARBA" id="ARBA00022581"/>
    </source>
</evidence>
<keyword evidence="3 12" id="KW-1146">T=13 icosahedral capsid protein</keyword>
<dbReference type="GO" id="GO:0046872">
    <property type="term" value="F:metal ion binding"/>
    <property type="evidence" value="ECO:0007669"/>
    <property type="project" value="UniProtKB-KW"/>
</dbReference>
<comment type="function">
    <text evidence="12">Calcium-binding protein that interacts with rotavirus cell receptors once the initial attachment by VP4 has been achieved. Rotavirus attachment and entry into the host cell probably involves multiple sequential contacts between the outer capsid proteins VP4 and VP7, and the cell receptors. Following entry into the host cell, low intracellular or intravesicular Ca(2+) concentration probably causes the calcium-stabilized VP7 trimers to dissociate from the virion. This step is probably necessary for the membrane-disrupting entry step and the release of VP4, which is locked onto the virion by VP7.</text>
</comment>
<evidence type="ECO:0000256" key="13">
    <source>
        <dbReference type="RuleBase" id="RU363022"/>
    </source>
</evidence>
<keyword evidence="14" id="KW-0812">Transmembrane</keyword>
<dbReference type="HAMAP" id="MF_04130">
    <property type="entry name" value="Rota_VP7"/>
    <property type="match status" value="1"/>
</dbReference>
<keyword evidence="8 12" id="KW-0946">Virion</keyword>